<dbReference type="EMBL" id="BMZB01000006">
    <property type="protein sequence ID" value="GGZ43504.1"/>
    <property type="molecule type" value="Genomic_DNA"/>
</dbReference>
<comment type="caution">
    <text evidence="1">The sequence shown here is derived from an EMBL/GenBank/DDBJ whole genome shotgun (WGS) entry which is preliminary data.</text>
</comment>
<organism evidence="1 2">
    <name type="scientific">Asticcacaulis endophyticus</name>
    <dbReference type="NCBI Taxonomy" id="1395890"/>
    <lineage>
        <taxon>Bacteria</taxon>
        <taxon>Pseudomonadati</taxon>
        <taxon>Pseudomonadota</taxon>
        <taxon>Alphaproteobacteria</taxon>
        <taxon>Caulobacterales</taxon>
        <taxon>Caulobacteraceae</taxon>
        <taxon>Asticcacaulis</taxon>
    </lineage>
</organism>
<sequence length="54" mass="5707">MRGVVTLIASWAVAGDNISPSDMAIAITDAQARRILRPLLDMLIVGGNINTAWG</sequence>
<dbReference type="Proteomes" id="UP000662572">
    <property type="component" value="Unassembled WGS sequence"/>
</dbReference>
<proteinExistence type="predicted"/>
<protein>
    <submittedName>
        <fullName evidence="1">Uncharacterized protein</fullName>
    </submittedName>
</protein>
<name>A0A918QE12_9CAUL</name>
<reference evidence="1" key="1">
    <citation type="journal article" date="2014" name="Int. J. Syst. Evol. Microbiol.">
        <title>Complete genome sequence of Corynebacterium casei LMG S-19264T (=DSM 44701T), isolated from a smear-ripened cheese.</title>
        <authorList>
            <consortium name="US DOE Joint Genome Institute (JGI-PGF)"/>
            <person name="Walter F."/>
            <person name="Albersmeier A."/>
            <person name="Kalinowski J."/>
            <person name="Ruckert C."/>
        </authorList>
    </citation>
    <scope>NUCLEOTIDE SEQUENCE</scope>
    <source>
        <strain evidence="1">KCTC 32296</strain>
    </source>
</reference>
<gene>
    <name evidence="1" type="ORF">GCM10011273_32920</name>
</gene>
<reference evidence="1" key="2">
    <citation type="submission" date="2020-09" db="EMBL/GenBank/DDBJ databases">
        <authorList>
            <person name="Sun Q."/>
            <person name="Kim S."/>
        </authorList>
    </citation>
    <scope>NUCLEOTIDE SEQUENCE</scope>
    <source>
        <strain evidence="1">KCTC 32296</strain>
    </source>
</reference>
<evidence type="ECO:0000313" key="2">
    <source>
        <dbReference type="Proteomes" id="UP000662572"/>
    </source>
</evidence>
<keyword evidence="2" id="KW-1185">Reference proteome</keyword>
<accession>A0A918QE12</accession>
<evidence type="ECO:0000313" key="1">
    <source>
        <dbReference type="EMBL" id="GGZ43504.1"/>
    </source>
</evidence>
<dbReference type="AlphaFoldDB" id="A0A918QE12"/>